<dbReference type="Pfam" id="PF02311">
    <property type="entry name" value="AraC_binding"/>
    <property type="match status" value="1"/>
</dbReference>
<dbReference type="SMART" id="SM00342">
    <property type="entry name" value="HTH_ARAC"/>
    <property type="match status" value="1"/>
</dbReference>
<dbReference type="InterPro" id="IPR003313">
    <property type="entry name" value="AraC-bd"/>
</dbReference>
<evidence type="ECO:0000259" key="4">
    <source>
        <dbReference type="PROSITE" id="PS01124"/>
    </source>
</evidence>
<sequence length="296" mass="33659">MKTIFRDIQPVANASFTIHQERATQFAAPFHFHKGYELLFIIKGQGKFYGGNQVMNFNSGDVYLFGPDFPHYFVNDRAFLESGQTGHSIIIQFRDGSLEKVFALLPELRVVSGLLKQAEAGIKFSQVGGEILSLPFEMLKSKNAGLQNLLFFMNTLHQLASSKRLLMTIIDPVLKVSQKKQHADSRLDAVYQYVLSHFSEELTTQQAASLSCMQDAAFCRYFKRRTQKTFSQFVNTVRITHATHLLSKTDRNISDICFSCGFNSVSYFNRQFKGIVGLTPADYRKTTTQEETDQQE</sequence>
<dbReference type="InterPro" id="IPR009057">
    <property type="entry name" value="Homeodomain-like_sf"/>
</dbReference>
<keyword evidence="6" id="KW-1185">Reference proteome</keyword>
<evidence type="ECO:0000256" key="1">
    <source>
        <dbReference type="ARBA" id="ARBA00023015"/>
    </source>
</evidence>
<proteinExistence type="predicted"/>
<dbReference type="RefSeq" id="WP_176785430.1">
    <property type="nucleotide sequence ID" value="NZ_FNGS01000001.1"/>
</dbReference>
<dbReference type="InterPro" id="IPR018060">
    <property type="entry name" value="HTH_AraC"/>
</dbReference>
<dbReference type="GO" id="GO:0043565">
    <property type="term" value="F:sequence-specific DNA binding"/>
    <property type="evidence" value="ECO:0007669"/>
    <property type="project" value="InterPro"/>
</dbReference>
<evidence type="ECO:0000313" key="5">
    <source>
        <dbReference type="EMBL" id="SDL28790.1"/>
    </source>
</evidence>
<dbReference type="Pfam" id="PF12833">
    <property type="entry name" value="HTH_18"/>
    <property type="match status" value="1"/>
</dbReference>
<dbReference type="InterPro" id="IPR014710">
    <property type="entry name" value="RmlC-like_jellyroll"/>
</dbReference>
<dbReference type="Proteomes" id="UP000198901">
    <property type="component" value="Unassembled WGS sequence"/>
</dbReference>
<dbReference type="GO" id="GO:0003700">
    <property type="term" value="F:DNA-binding transcription factor activity"/>
    <property type="evidence" value="ECO:0007669"/>
    <property type="project" value="InterPro"/>
</dbReference>
<dbReference type="Gene3D" id="2.60.120.10">
    <property type="entry name" value="Jelly Rolls"/>
    <property type="match status" value="1"/>
</dbReference>
<organism evidence="5 6">
    <name type="scientific">Siphonobacter aquaeclarae</name>
    <dbReference type="NCBI Taxonomy" id="563176"/>
    <lineage>
        <taxon>Bacteria</taxon>
        <taxon>Pseudomonadati</taxon>
        <taxon>Bacteroidota</taxon>
        <taxon>Cytophagia</taxon>
        <taxon>Cytophagales</taxon>
        <taxon>Cytophagaceae</taxon>
        <taxon>Siphonobacter</taxon>
    </lineage>
</organism>
<feature type="domain" description="HTH araC/xylS-type" evidence="4">
    <location>
        <begin position="188"/>
        <end position="286"/>
    </location>
</feature>
<dbReference type="STRING" id="563176.SAMN04488090_0626"/>
<dbReference type="InterPro" id="IPR037923">
    <property type="entry name" value="HTH-like"/>
</dbReference>
<dbReference type="AlphaFoldDB" id="A0A1G9IUF3"/>
<dbReference type="PANTHER" id="PTHR43280">
    <property type="entry name" value="ARAC-FAMILY TRANSCRIPTIONAL REGULATOR"/>
    <property type="match status" value="1"/>
</dbReference>
<reference evidence="5 6" key="1">
    <citation type="submission" date="2016-10" db="EMBL/GenBank/DDBJ databases">
        <authorList>
            <person name="de Groot N.N."/>
        </authorList>
    </citation>
    <scope>NUCLEOTIDE SEQUENCE [LARGE SCALE GENOMIC DNA]</scope>
    <source>
        <strain evidence="5 6">DSM 21668</strain>
    </source>
</reference>
<keyword evidence="3" id="KW-0804">Transcription</keyword>
<keyword evidence="1" id="KW-0805">Transcription regulation</keyword>
<dbReference type="Gene3D" id="1.10.10.60">
    <property type="entry name" value="Homeodomain-like"/>
    <property type="match status" value="2"/>
</dbReference>
<dbReference type="InterPro" id="IPR020449">
    <property type="entry name" value="Tscrpt_reg_AraC-type_HTH"/>
</dbReference>
<protein>
    <submittedName>
        <fullName evidence="5">AraC-type DNA-binding protein</fullName>
    </submittedName>
</protein>
<dbReference type="PRINTS" id="PR00032">
    <property type="entry name" value="HTHARAC"/>
</dbReference>
<dbReference type="PANTHER" id="PTHR43280:SF27">
    <property type="entry name" value="TRANSCRIPTIONAL REGULATOR MTLR"/>
    <property type="match status" value="1"/>
</dbReference>
<evidence type="ECO:0000256" key="3">
    <source>
        <dbReference type="ARBA" id="ARBA00023163"/>
    </source>
</evidence>
<gene>
    <name evidence="5" type="ORF">SAMN04488090_0626</name>
</gene>
<accession>A0A1G9IUF3</accession>
<evidence type="ECO:0000313" key="6">
    <source>
        <dbReference type="Proteomes" id="UP000198901"/>
    </source>
</evidence>
<dbReference type="PROSITE" id="PS01124">
    <property type="entry name" value="HTH_ARAC_FAMILY_2"/>
    <property type="match status" value="1"/>
</dbReference>
<name>A0A1G9IUF3_9BACT</name>
<dbReference type="SUPFAM" id="SSF51215">
    <property type="entry name" value="Regulatory protein AraC"/>
    <property type="match status" value="1"/>
</dbReference>
<dbReference type="EMBL" id="FNGS01000001">
    <property type="protein sequence ID" value="SDL28790.1"/>
    <property type="molecule type" value="Genomic_DNA"/>
</dbReference>
<evidence type="ECO:0000256" key="2">
    <source>
        <dbReference type="ARBA" id="ARBA00023125"/>
    </source>
</evidence>
<keyword evidence="2 5" id="KW-0238">DNA-binding</keyword>
<dbReference type="SUPFAM" id="SSF46689">
    <property type="entry name" value="Homeodomain-like"/>
    <property type="match status" value="2"/>
</dbReference>